<protein>
    <submittedName>
        <fullName evidence="2">Uncharacterized protein</fullName>
    </submittedName>
</protein>
<dbReference type="EMBL" id="JAGTTL010000017">
    <property type="protein sequence ID" value="KAK6309714.1"/>
    <property type="molecule type" value="Genomic_DNA"/>
</dbReference>
<accession>A0AAN8LHZ3</accession>
<sequence>MGNYMCGTLRKKKNEDEDDGDNHSSPDNKEEDVTYATIDHNNAKTTGFIEDSGDNDCDYAILNLPTGPTHQPSIKEDCADDYVLMG</sequence>
<proteinExistence type="predicted"/>
<feature type="compositionally biased region" description="Basic and acidic residues" evidence="1">
    <location>
        <begin position="21"/>
        <end position="32"/>
    </location>
</feature>
<keyword evidence="3" id="KW-1185">Reference proteome</keyword>
<name>A0AAN8LHZ3_9TELE</name>
<evidence type="ECO:0000313" key="3">
    <source>
        <dbReference type="Proteomes" id="UP001356427"/>
    </source>
</evidence>
<gene>
    <name evidence="2" type="ORF">J4Q44_G00195950</name>
</gene>
<evidence type="ECO:0000313" key="2">
    <source>
        <dbReference type="EMBL" id="KAK6309714.1"/>
    </source>
</evidence>
<evidence type="ECO:0000256" key="1">
    <source>
        <dbReference type="SAM" id="MobiDB-lite"/>
    </source>
</evidence>
<dbReference type="Proteomes" id="UP001356427">
    <property type="component" value="Unassembled WGS sequence"/>
</dbReference>
<dbReference type="AlphaFoldDB" id="A0AAN8LHZ3"/>
<organism evidence="2 3">
    <name type="scientific">Coregonus suidteri</name>
    <dbReference type="NCBI Taxonomy" id="861788"/>
    <lineage>
        <taxon>Eukaryota</taxon>
        <taxon>Metazoa</taxon>
        <taxon>Chordata</taxon>
        <taxon>Craniata</taxon>
        <taxon>Vertebrata</taxon>
        <taxon>Euteleostomi</taxon>
        <taxon>Actinopterygii</taxon>
        <taxon>Neopterygii</taxon>
        <taxon>Teleostei</taxon>
        <taxon>Protacanthopterygii</taxon>
        <taxon>Salmoniformes</taxon>
        <taxon>Salmonidae</taxon>
        <taxon>Coregoninae</taxon>
        <taxon>Coregonus</taxon>
    </lineage>
</organism>
<reference evidence="2 3" key="1">
    <citation type="submission" date="2021-04" db="EMBL/GenBank/DDBJ databases">
        <authorList>
            <person name="De Guttry C."/>
            <person name="Zahm M."/>
            <person name="Klopp C."/>
            <person name="Cabau C."/>
            <person name="Louis A."/>
            <person name="Berthelot C."/>
            <person name="Parey E."/>
            <person name="Roest Crollius H."/>
            <person name="Montfort J."/>
            <person name="Robinson-Rechavi M."/>
            <person name="Bucao C."/>
            <person name="Bouchez O."/>
            <person name="Gislard M."/>
            <person name="Lluch J."/>
            <person name="Milhes M."/>
            <person name="Lampietro C."/>
            <person name="Lopez Roques C."/>
            <person name="Donnadieu C."/>
            <person name="Braasch I."/>
            <person name="Desvignes T."/>
            <person name="Postlethwait J."/>
            <person name="Bobe J."/>
            <person name="Wedekind C."/>
            <person name="Guiguen Y."/>
        </authorList>
    </citation>
    <scope>NUCLEOTIDE SEQUENCE [LARGE SCALE GENOMIC DNA]</scope>
    <source>
        <strain evidence="2">Cs_M1</strain>
        <tissue evidence="2">Blood</tissue>
    </source>
</reference>
<comment type="caution">
    <text evidence="2">The sequence shown here is derived from an EMBL/GenBank/DDBJ whole genome shotgun (WGS) entry which is preliminary data.</text>
</comment>
<feature type="region of interest" description="Disordered" evidence="1">
    <location>
        <begin position="1"/>
        <end position="36"/>
    </location>
</feature>